<dbReference type="RefSeq" id="WP_343946620.1">
    <property type="nucleotide sequence ID" value="NZ_BAAAHP010000300.1"/>
</dbReference>
<dbReference type="InterPro" id="IPR036318">
    <property type="entry name" value="FAD-bd_PCMH-like_sf"/>
</dbReference>
<gene>
    <name evidence="5" type="ORF">GCM10009559_75170</name>
</gene>
<evidence type="ECO:0000256" key="2">
    <source>
        <dbReference type="ARBA" id="ARBA00022827"/>
    </source>
</evidence>
<keyword evidence="1" id="KW-0285">Flavoprotein</keyword>
<feature type="domain" description="FAD-binding PCMH-type" evidence="4">
    <location>
        <begin position="1"/>
        <end position="175"/>
    </location>
</feature>
<evidence type="ECO:0000313" key="6">
    <source>
        <dbReference type="Proteomes" id="UP001499967"/>
    </source>
</evidence>
<dbReference type="Pfam" id="PF03450">
    <property type="entry name" value="CO_deh_flav_C"/>
    <property type="match status" value="1"/>
</dbReference>
<reference evidence="5 6" key="1">
    <citation type="journal article" date="2019" name="Int. J. Syst. Evol. Microbiol.">
        <title>The Global Catalogue of Microorganisms (GCM) 10K type strain sequencing project: providing services to taxonomists for standard genome sequencing and annotation.</title>
        <authorList>
            <consortium name="The Broad Institute Genomics Platform"/>
            <consortium name="The Broad Institute Genome Sequencing Center for Infectious Disease"/>
            <person name="Wu L."/>
            <person name="Ma J."/>
        </authorList>
    </citation>
    <scope>NUCLEOTIDE SEQUENCE [LARGE SCALE GENOMIC DNA]</scope>
    <source>
        <strain evidence="5 6">JCM 11117</strain>
    </source>
</reference>
<evidence type="ECO:0000259" key="4">
    <source>
        <dbReference type="PROSITE" id="PS51387"/>
    </source>
</evidence>
<evidence type="ECO:0000256" key="3">
    <source>
        <dbReference type="ARBA" id="ARBA00023002"/>
    </source>
</evidence>
<dbReference type="SUPFAM" id="SSF55447">
    <property type="entry name" value="CO dehydrogenase flavoprotein C-terminal domain-like"/>
    <property type="match status" value="1"/>
</dbReference>
<name>A0ABN1NH92_9PSEU</name>
<sequence>MKAPPFAYVRPAALDDVLAELAGGDAKVLAGGQSLVPVLAMRLGRPATLVDINAVAELQGFETVDGGALRIGAAVRQRTVERAAETRAVPLIGMAMPFVGHRELRSRGTVVGSLAHADPAAELPAVAACLDATIEVAGPAGRRRIPAGEFFAGAMTTGAGPQDVVVSVEFPAARPGEGFGFGEIARRHGDFALAGVAAVVRVGGDGAVAQARLTGFGISDRPVTRDVTEVLREPDLRAATTELASEVVDTAGDAHGSTGYRRRLFGVLATRELEKALRRARKEVA</sequence>
<evidence type="ECO:0000256" key="1">
    <source>
        <dbReference type="ARBA" id="ARBA00022630"/>
    </source>
</evidence>
<proteinExistence type="predicted"/>
<organism evidence="5 6">
    <name type="scientific">Pseudonocardia zijingensis</name>
    <dbReference type="NCBI Taxonomy" id="153376"/>
    <lineage>
        <taxon>Bacteria</taxon>
        <taxon>Bacillati</taxon>
        <taxon>Actinomycetota</taxon>
        <taxon>Actinomycetes</taxon>
        <taxon>Pseudonocardiales</taxon>
        <taxon>Pseudonocardiaceae</taxon>
        <taxon>Pseudonocardia</taxon>
    </lineage>
</organism>
<dbReference type="SMART" id="SM01092">
    <property type="entry name" value="CO_deh_flav_C"/>
    <property type="match status" value="1"/>
</dbReference>
<keyword evidence="6" id="KW-1185">Reference proteome</keyword>
<dbReference type="PANTHER" id="PTHR42659">
    <property type="entry name" value="XANTHINE DEHYDROGENASE SUBUNIT C-RELATED"/>
    <property type="match status" value="1"/>
</dbReference>
<dbReference type="InterPro" id="IPR016166">
    <property type="entry name" value="FAD-bd_PCMH"/>
</dbReference>
<dbReference type="SUPFAM" id="SSF56176">
    <property type="entry name" value="FAD-binding/transporter-associated domain-like"/>
    <property type="match status" value="1"/>
</dbReference>
<dbReference type="Proteomes" id="UP001499967">
    <property type="component" value="Unassembled WGS sequence"/>
</dbReference>
<dbReference type="PROSITE" id="PS51387">
    <property type="entry name" value="FAD_PCMH"/>
    <property type="match status" value="1"/>
</dbReference>
<dbReference type="InterPro" id="IPR016169">
    <property type="entry name" value="FAD-bd_PCMH_sub2"/>
</dbReference>
<keyword evidence="2" id="KW-0274">FAD</keyword>
<dbReference type="Gene3D" id="3.30.390.50">
    <property type="entry name" value="CO dehydrogenase flavoprotein, C-terminal domain"/>
    <property type="match status" value="1"/>
</dbReference>
<protein>
    <submittedName>
        <fullName evidence="5">Xanthine dehydrogenase family protein subunit M</fullName>
    </submittedName>
</protein>
<evidence type="ECO:0000313" key="5">
    <source>
        <dbReference type="EMBL" id="GAA0906680.1"/>
    </source>
</evidence>
<accession>A0ABN1NH92</accession>
<dbReference type="InterPro" id="IPR016167">
    <property type="entry name" value="FAD-bd_PCMH_sub1"/>
</dbReference>
<dbReference type="InterPro" id="IPR036683">
    <property type="entry name" value="CO_DH_flav_C_dom_sf"/>
</dbReference>
<dbReference type="InterPro" id="IPR002346">
    <property type="entry name" value="Mopterin_DH_FAD-bd"/>
</dbReference>
<dbReference type="Gene3D" id="3.30.465.10">
    <property type="match status" value="1"/>
</dbReference>
<dbReference type="InterPro" id="IPR005107">
    <property type="entry name" value="CO_DH_flav_C"/>
</dbReference>
<dbReference type="PANTHER" id="PTHR42659:SF2">
    <property type="entry name" value="XANTHINE DEHYDROGENASE SUBUNIT C-RELATED"/>
    <property type="match status" value="1"/>
</dbReference>
<dbReference type="EMBL" id="BAAAHP010000300">
    <property type="protein sequence ID" value="GAA0906680.1"/>
    <property type="molecule type" value="Genomic_DNA"/>
</dbReference>
<dbReference type="Gene3D" id="3.30.43.10">
    <property type="entry name" value="Uridine Diphospho-n-acetylenolpyruvylglucosamine Reductase, domain 2"/>
    <property type="match status" value="1"/>
</dbReference>
<keyword evidence="3" id="KW-0560">Oxidoreductase</keyword>
<dbReference type="Pfam" id="PF00941">
    <property type="entry name" value="FAD_binding_5"/>
    <property type="match status" value="1"/>
</dbReference>
<dbReference type="InterPro" id="IPR051312">
    <property type="entry name" value="Diverse_Substr_Oxidored"/>
</dbReference>
<comment type="caution">
    <text evidence="5">The sequence shown here is derived from an EMBL/GenBank/DDBJ whole genome shotgun (WGS) entry which is preliminary data.</text>
</comment>